<protein>
    <submittedName>
        <fullName evidence="3">Reverse transcriptase domain-containing protein</fullName>
    </submittedName>
</protein>
<sequence length="392" mass="43488">MRSSTGNFCSTLFSRLCSSVWLAIGRQTAAPRGGRMGEHTGRGGGRTGEPTGRVGSRTSNQDCQGSNQGNHASNIQGDVRSANVSNGRNGYSYKEFMACNPKDYDGKAGHAAYTDRFHELSRLVPHLVTPENKRIERNENIKDDDKRSRTGMAFATVTKPVRKEYTGHFARDGRAGPRMMTLLNARNLTTSREACFECDGMITTKQHALGMWRSIQDGSRGSSSGPNIVTGTFTLNNHYATTLFDSGANCSFVSTTFIPLLDIEPIDLGFSYEIEIAGGQLVEINKVIRDCKLEIEGYTFDIDLMPFRHGSFDVIVGMDWLSRHKAEIVCHEKVVRIPLPYSKILRVLGEKPEEKVRYLMSAKTEEQKLKDIVVVRSFPEVFPDNLSGLSPS</sequence>
<accession>A0ABQ4YR10</accession>
<dbReference type="CDD" id="cd00303">
    <property type="entry name" value="retropepsin_like"/>
    <property type="match status" value="1"/>
</dbReference>
<dbReference type="InterPro" id="IPR021109">
    <property type="entry name" value="Peptidase_aspartic_dom_sf"/>
</dbReference>
<keyword evidence="2" id="KW-0732">Signal</keyword>
<keyword evidence="3" id="KW-0695">RNA-directed DNA polymerase</keyword>
<feature type="chain" id="PRO_5046853236" evidence="2">
    <location>
        <begin position="20"/>
        <end position="392"/>
    </location>
</feature>
<feature type="compositionally biased region" description="Polar residues" evidence="1">
    <location>
        <begin position="56"/>
        <end position="83"/>
    </location>
</feature>
<keyword evidence="3" id="KW-0808">Transferase</keyword>
<feature type="signal peptide" evidence="2">
    <location>
        <begin position="1"/>
        <end position="19"/>
    </location>
</feature>
<comment type="caution">
    <text evidence="3">The sequence shown here is derived from an EMBL/GenBank/DDBJ whole genome shotgun (WGS) entry which is preliminary data.</text>
</comment>
<dbReference type="EMBL" id="BQNB010010598">
    <property type="protein sequence ID" value="GJS79450.1"/>
    <property type="molecule type" value="Genomic_DNA"/>
</dbReference>
<proteinExistence type="predicted"/>
<dbReference type="SUPFAM" id="SSF50630">
    <property type="entry name" value="Acid proteases"/>
    <property type="match status" value="1"/>
</dbReference>
<dbReference type="Pfam" id="PF08284">
    <property type="entry name" value="RVP_2"/>
    <property type="match status" value="1"/>
</dbReference>
<dbReference type="PANTHER" id="PTHR15503">
    <property type="entry name" value="LDOC1 RELATED"/>
    <property type="match status" value="1"/>
</dbReference>
<evidence type="ECO:0000256" key="2">
    <source>
        <dbReference type="SAM" id="SignalP"/>
    </source>
</evidence>
<reference evidence="3" key="2">
    <citation type="submission" date="2022-01" db="EMBL/GenBank/DDBJ databases">
        <authorList>
            <person name="Yamashiro T."/>
            <person name="Shiraishi A."/>
            <person name="Satake H."/>
            <person name="Nakayama K."/>
        </authorList>
    </citation>
    <scope>NUCLEOTIDE SEQUENCE</scope>
</reference>
<keyword evidence="3" id="KW-0548">Nucleotidyltransferase</keyword>
<feature type="region of interest" description="Disordered" evidence="1">
    <location>
        <begin position="30"/>
        <end position="83"/>
    </location>
</feature>
<evidence type="ECO:0000256" key="1">
    <source>
        <dbReference type="SAM" id="MobiDB-lite"/>
    </source>
</evidence>
<dbReference type="InterPro" id="IPR032567">
    <property type="entry name" value="RTL1-rel"/>
</dbReference>
<dbReference type="PANTHER" id="PTHR15503:SF45">
    <property type="entry name" value="RNA-DIRECTED DNA POLYMERASE HOMOLOG"/>
    <property type="match status" value="1"/>
</dbReference>
<keyword evidence="4" id="KW-1185">Reference proteome</keyword>
<gene>
    <name evidence="3" type="ORF">Tco_0729331</name>
</gene>
<dbReference type="Gene3D" id="2.40.70.10">
    <property type="entry name" value="Acid Proteases"/>
    <property type="match status" value="1"/>
</dbReference>
<evidence type="ECO:0000313" key="4">
    <source>
        <dbReference type="Proteomes" id="UP001151760"/>
    </source>
</evidence>
<name>A0ABQ4YR10_9ASTR</name>
<dbReference type="Proteomes" id="UP001151760">
    <property type="component" value="Unassembled WGS sequence"/>
</dbReference>
<dbReference type="GO" id="GO:0003964">
    <property type="term" value="F:RNA-directed DNA polymerase activity"/>
    <property type="evidence" value="ECO:0007669"/>
    <property type="project" value="UniProtKB-KW"/>
</dbReference>
<reference evidence="3" key="1">
    <citation type="journal article" date="2022" name="Int. J. Mol. Sci.">
        <title>Draft Genome of Tanacetum Coccineum: Genomic Comparison of Closely Related Tanacetum-Family Plants.</title>
        <authorList>
            <person name="Yamashiro T."/>
            <person name="Shiraishi A."/>
            <person name="Nakayama K."/>
            <person name="Satake H."/>
        </authorList>
    </citation>
    <scope>NUCLEOTIDE SEQUENCE</scope>
</reference>
<organism evidence="3 4">
    <name type="scientific">Tanacetum coccineum</name>
    <dbReference type="NCBI Taxonomy" id="301880"/>
    <lineage>
        <taxon>Eukaryota</taxon>
        <taxon>Viridiplantae</taxon>
        <taxon>Streptophyta</taxon>
        <taxon>Embryophyta</taxon>
        <taxon>Tracheophyta</taxon>
        <taxon>Spermatophyta</taxon>
        <taxon>Magnoliopsida</taxon>
        <taxon>eudicotyledons</taxon>
        <taxon>Gunneridae</taxon>
        <taxon>Pentapetalae</taxon>
        <taxon>asterids</taxon>
        <taxon>campanulids</taxon>
        <taxon>Asterales</taxon>
        <taxon>Asteraceae</taxon>
        <taxon>Asteroideae</taxon>
        <taxon>Anthemideae</taxon>
        <taxon>Anthemidinae</taxon>
        <taxon>Tanacetum</taxon>
    </lineage>
</organism>
<evidence type="ECO:0000313" key="3">
    <source>
        <dbReference type="EMBL" id="GJS79450.1"/>
    </source>
</evidence>